<evidence type="ECO:0000313" key="5">
    <source>
        <dbReference type="EMBL" id="KAJ5099284.1"/>
    </source>
</evidence>
<dbReference type="GeneID" id="81357758"/>
<protein>
    <recommendedName>
        <fullName evidence="7">FAD-dependent oxidoreductase 2 FAD binding domain-containing protein</fullName>
    </recommendedName>
</protein>
<evidence type="ECO:0000256" key="3">
    <source>
        <dbReference type="ARBA" id="ARBA00022827"/>
    </source>
</evidence>
<evidence type="ECO:0000256" key="4">
    <source>
        <dbReference type="ARBA" id="ARBA00023002"/>
    </source>
</evidence>
<dbReference type="Proteomes" id="UP001149074">
    <property type="component" value="Unassembled WGS sequence"/>
</dbReference>
<evidence type="ECO:0000313" key="6">
    <source>
        <dbReference type="Proteomes" id="UP001149074"/>
    </source>
</evidence>
<comment type="similarity">
    <text evidence="1">Belongs to the GMC oxidoreductase family.</text>
</comment>
<dbReference type="AlphaFoldDB" id="A0A9W9KAL3"/>
<evidence type="ECO:0000256" key="2">
    <source>
        <dbReference type="ARBA" id="ARBA00022630"/>
    </source>
</evidence>
<evidence type="ECO:0000256" key="1">
    <source>
        <dbReference type="ARBA" id="ARBA00010790"/>
    </source>
</evidence>
<dbReference type="PANTHER" id="PTHR46056">
    <property type="entry name" value="LONG-CHAIN-ALCOHOL OXIDASE"/>
    <property type="match status" value="1"/>
</dbReference>
<accession>A0A9W9KAL3</accession>
<comment type="caution">
    <text evidence="5">The sequence shown here is derived from an EMBL/GenBank/DDBJ whole genome shotgun (WGS) entry which is preliminary data.</text>
</comment>
<keyword evidence="4" id="KW-0560">Oxidoreductase</keyword>
<dbReference type="GO" id="GO:0016491">
    <property type="term" value="F:oxidoreductase activity"/>
    <property type="evidence" value="ECO:0007669"/>
    <property type="project" value="UniProtKB-KW"/>
</dbReference>
<dbReference type="EMBL" id="JAPQKI010000005">
    <property type="protein sequence ID" value="KAJ5099284.1"/>
    <property type="molecule type" value="Genomic_DNA"/>
</dbReference>
<dbReference type="InterPro" id="IPR036188">
    <property type="entry name" value="FAD/NAD-bd_sf"/>
</dbReference>
<reference evidence="5" key="2">
    <citation type="journal article" date="2023" name="IMA Fungus">
        <title>Comparative genomic study of the Penicillium genus elucidates a diverse pangenome and 15 lateral gene transfer events.</title>
        <authorList>
            <person name="Petersen C."/>
            <person name="Sorensen T."/>
            <person name="Nielsen M.R."/>
            <person name="Sondergaard T.E."/>
            <person name="Sorensen J.L."/>
            <person name="Fitzpatrick D.A."/>
            <person name="Frisvad J.C."/>
            <person name="Nielsen K.L."/>
        </authorList>
    </citation>
    <scope>NUCLEOTIDE SEQUENCE</scope>
    <source>
        <strain evidence="5">IBT 30761</strain>
    </source>
</reference>
<name>A0A9W9KAL3_9EURO</name>
<reference evidence="5" key="1">
    <citation type="submission" date="2022-11" db="EMBL/GenBank/DDBJ databases">
        <authorList>
            <person name="Petersen C."/>
        </authorList>
    </citation>
    <scope>NUCLEOTIDE SEQUENCE</scope>
    <source>
        <strain evidence="5">IBT 30761</strain>
    </source>
</reference>
<proteinExistence type="inferred from homology"/>
<dbReference type="Gene3D" id="3.50.50.60">
    <property type="entry name" value="FAD/NAD(P)-binding domain"/>
    <property type="match status" value="1"/>
</dbReference>
<keyword evidence="2" id="KW-0285">Flavoprotein</keyword>
<dbReference type="SUPFAM" id="SSF51905">
    <property type="entry name" value="FAD/NAD(P)-binding domain"/>
    <property type="match status" value="1"/>
</dbReference>
<sequence>MPSQALVTENGVVARTLLNRNVDTTGRYDVIVVGSGMGGGVPASALADAGKRVLILEAGSLLFPTHIGNLPRRLLIGQFQKHIWSLWEDFKVINYDKVEDSVQWWPRLQPGRPVHLLGKLHSGPSLANEDKVRGWIKKEQLLLNQARNYLHSKA</sequence>
<evidence type="ECO:0008006" key="7">
    <source>
        <dbReference type="Google" id="ProtNLM"/>
    </source>
</evidence>
<keyword evidence="6" id="KW-1185">Reference proteome</keyword>
<organism evidence="5 6">
    <name type="scientific">Penicillium argentinense</name>
    <dbReference type="NCBI Taxonomy" id="1131581"/>
    <lineage>
        <taxon>Eukaryota</taxon>
        <taxon>Fungi</taxon>
        <taxon>Dikarya</taxon>
        <taxon>Ascomycota</taxon>
        <taxon>Pezizomycotina</taxon>
        <taxon>Eurotiomycetes</taxon>
        <taxon>Eurotiomycetidae</taxon>
        <taxon>Eurotiales</taxon>
        <taxon>Aspergillaceae</taxon>
        <taxon>Penicillium</taxon>
    </lineage>
</organism>
<dbReference type="PANTHER" id="PTHR46056:SF12">
    <property type="entry name" value="LONG-CHAIN-ALCOHOL OXIDASE"/>
    <property type="match status" value="1"/>
</dbReference>
<gene>
    <name evidence="5" type="ORF">N7532_006285</name>
</gene>
<keyword evidence="3" id="KW-0274">FAD</keyword>
<dbReference type="OrthoDB" id="269227at2759"/>
<dbReference type="RefSeq" id="XP_056474938.1">
    <property type="nucleotide sequence ID" value="XM_056618779.1"/>
</dbReference>